<keyword evidence="2" id="KW-0472">Membrane</keyword>
<evidence type="ECO:0000256" key="2">
    <source>
        <dbReference type="SAM" id="Phobius"/>
    </source>
</evidence>
<feature type="region of interest" description="Disordered" evidence="1">
    <location>
        <begin position="255"/>
        <end position="298"/>
    </location>
</feature>
<proteinExistence type="predicted"/>
<feature type="domain" description="Pyrrolo-quinoline quinone repeat" evidence="3">
    <location>
        <begin position="321"/>
        <end position="496"/>
    </location>
</feature>
<keyword evidence="2" id="KW-0812">Transmembrane</keyword>
<feature type="transmembrane region" description="Helical" evidence="2">
    <location>
        <begin position="230"/>
        <end position="252"/>
    </location>
</feature>
<feature type="compositionally biased region" description="Low complexity" evidence="1">
    <location>
        <begin position="94"/>
        <end position="104"/>
    </location>
</feature>
<accession>A0ABQ5PA76</accession>
<feature type="compositionally biased region" description="Pro residues" evidence="1">
    <location>
        <begin position="17"/>
        <end position="28"/>
    </location>
</feature>
<dbReference type="InterPro" id="IPR011047">
    <property type="entry name" value="Quinoprotein_ADH-like_sf"/>
</dbReference>
<dbReference type="SUPFAM" id="SSF50998">
    <property type="entry name" value="Quinoprotein alcohol dehydrogenase-like"/>
    <property type="match status" value="1"/>
</dbReference>
<dbReference type="Proteomes" id="UP001291653">
    <property type="component" value="Unassembled WGS sequence"/>
</dbReference>
<dbReference type="EMBL" id="BSBI01000020">
    <property type="protein sequence ID" value="GLF99395.1"/>
    <property type="molecule type" value="Genomic_DNA"/>
</dbReference>
<gene>
    <name evidence="4" type="ORF">SYYSPA8_33880</name>
</gene>
<feature type="compositionally biased region" description="Gly residues" evidence="1">
    <location>
        <begin position="255"/>
        <end position="264"/>
    </location>
</feature>
<evidence type="ECO:0000313" key="5">
    <source>
        <dbReference type="Proteomes" id="UP001291653"/>
    </source>
</evidence>
<sequence length="701" mass="72869">MSQPPSRPPQGGFGAPQEPPQGPPPGSPADPRAGHPADPRVDPADQADLPDPGSPDGGYTPTLFVAPDGQGYAPYADGRPEPQPEPQPQPQPYEQPQGQPHQQQFDGYAEPYGSGQYGSGPYGSGAQPQTPPVPQGDPWHRLPTLPGPYAQGPYDPASYGQTPYGQAPSVPSVPSPYGPSGYGGTAYGQVPPGPGPVPGQQGPYGAPQPFPYTPAPQPPSGGRKGLRGRAGVIVAGAVAALLVVGGGTYLALSGGGGDGDGGNKGSEAGRSGGPAPTASTGGEGSGGAAPGTLDEGRKDGEAKVSFVTVNDVDLPRSGVDAFGPWVAGDTVVRAVYRQVTGVSRTDGRKKWTIPFDTDICSATFHASDDGKVVVGVKDGTGERAECLRLRMIDLRTGEVGWERTLKPGAGFGSLTDFTLTISGNTLGAAGLGNSFGFSLTDGRQLFAGPATGCKPFAFAGGPRLLAAANCPSTDLDKPRHRLQELDPETGRAKWTYSAPEGWEVEKVFSADPVVVSLKQTREKKWGVVALTDRGTERSRIQGGADRFQPRCGGNFVVLGEHLEGCIGVAADDRALYLATQPDRPGGPNEIVAFDLDSGKPKWRTPSGGESTLMPLRMEGSDVLAYREPGYDRGGELTTVAPGGGAPRTLLKLQDATARTESGFYRPRLVYQDGTFLIAGGRISARDDTEERRTPTMMAVTR</sequence>
<dbReference type="InterPro" id="IPR015943">
    <property type="entry name" value="WD40/YVTN_repeat-like_dom_sf"/>
</dbReference>
<dbReference type="Gene3D" id="2.130.10.10">
    <property type="entry name" value="YVTN repeat-like/Quinoprotein amine dehydrogenase"/>
    <property type="match status" value="1"/>
</dbReference>
<dbReference type="InterPro" id="IPR002372">
    <property type="entry name" value="PQQ_rpt_dom"/>
</dbReference>
<evidence type="ECO:0000256" key="1">
    <source>
        <dbReference type="SAM" id="MobiDB-lite"/>
    </source>
</evidence>
<feature type="compositionally biased region" description="Pro residues" evidence="1">
    <location>
        <begin position="206"/>
        <end position="219"/>
    </location>
</feature>
<feature type="compositionally biased region" description="Low complexity" evidence="1">
    <location>
        <begin position="265"/>
        <end position="280"/>
    </location>
</feature>
<dbReference type="Pfam" id="PF13360">
    <property type="entry name" value="PQQ_2"/>
    <property type="match status" value="1"/>
</dbReference>
<feature type="region of interest" description="Disordered" evidence="1">
    <location>
        <begin position="1"/>
        <end position="226"/>
    </location>
</feature>
<protein>
    <submittedName>
        <fullName evidence="4">PQQ-binding-like beta-propeller repeat protein</fullName>
    </submittedName>
</protein>
<comment type="caution">
    <text evidence="4">The sequence shown here is derived from an EMBL/GenBank/DDBJ whole genome shotgun (WGS) entry which is preliminary data.</text>
</comment>
<name>A0ABQ5PA76_9ACTN</name>
<feature type="compositionally biased region" description="Pro residues" evidence="1">
    <location>
        <begin position="81"/>
        <end position="93"/>
    </location>
</feature>
<keyword evidence="5" id="KW-1185">Reference proteome</keyword>
<organism evidence="4 5">
    <name type="scientific">Streptomyces yaizuensis</name>
    <dbReference type="NCBI Taxonomy" id="2989713"/>
    <lineage>
        <taxon>Bacteria</taxon>
        <taxon>Bacillati</taxon>
        <taxon>Actinomycetota</taxon>
        <taxon>Actinomycetes</taxon>
        <taxon>Kitasatosporales</taxon>
        <taxon>Streptomycetaceae</taxon>
        <taxon>Streptomyces</taxon>
    </lineage>
</organism>
<dbReference type="RefSeq" id="WP_323451339.1">
    <property type="nucleotide sequence ID" value="NZ_BSBI01000020.1"/>
</dbReference>
<feature type="compositionally biased region" description="Basic and acidic residues" evidence="1">
    <location>
        <begin position="32"/>
        <end position="43"/>
    </location>
</feature>
<evidence type="ECO:0000313" key="4">
    <source>
        <dbReference type="EMBL" id="GLF99395.1"/>
    </source>
</evidence>
<evidence type="ECO:0000259" key="3">
    <source>
        <dbReference type="Pfam" id="PF13360"/>
    </source>
</evidence>
<reference evidence="4 5" key="1">
    <citation type="submission" date="2022-10" db="EMBL/GenBank/DDBJ databases">
        <title>Draft genome sequence of Streptomyces sp. YSPA8.</title>
        <authorList>
            <person name="Moriuchi R."/>
            <person name="Dohra H."/>
            <person name="Yamamura H."/>
            <person name="Kodani S."/>
        </authorList>
    </citation>
    <scope>NUCLEOTIDE SEQUENCE [LARGE SCALE GENOMIC DNA]</scope>
    <source>
        <strain evidence="4 5">YSPA8</strain>
    </source>
</reference>
<keyword evidence="2" id="KW-1133">Transmembrane helix</keyword>